<reference evidence="1 2" key="1">
    <citation type="journal article" date="2022" name="Genome Biol. Evol.">
        <title>The Spruce Budworm Genome: Reconstructing the Evolutionary History of Antifreeze Proteins.</title>
        <authorList>
            <person name="Beliveau C."/>
            <person name="Gagne P."/>
            <person name="Picq S."/>
            <person name="Vernygora O."/>
            <person name="Keeling C.I."/>
            <person name="Pinkney K."/>
            <person name="Doucet D."/>
            <person name="Wen F."/>
            <person name="Johnston J.S."/>
            <person name="Maaroufi H."/>
            <person name="Boyle B."/>
            <person name="Laroche J."/>
            <person name="Dewar K."/>
            <person name="Juretic N."/>
            <person name="Blackburn G."/>
            <person name="Nisole A."/>
            <person name="Brunet B."/>
            <person name="Brandao M."/>
            <person name="Lumley L."/>
            <person name="Duan J."/>
            <person name="Quan G."/>
            <person name="Lucarotti C.J."/>
            <person name="Roe A.D."/>
            <person name="Sperling F.A.H."/>
            <person name="Levesque R.C."/>
            <person name="Cusson M."/>
        </authorList>
    </citation>
    <scope>NUCLEOTIDE SEQUENCE [LARGE SCALE GENOMIC DNA]</scope>
    <source>
        <strain evidence="1">Glfc:IPQL:Cfum</strain>
    </source>
</reference>
<dbReference type="Proteomes" id="UP001064048">
    <property type="component" value="Chromosome 2"/>
</dbReference>
<sequence>MFLPSVISGLALYLEPMVRRIPVTNLFANLVFEYWIRTLHMKGFLRRTPGKETILFMIGSAVFFYLLRKERDNEKRTPLFWIFTPPRVSKEVCEPLSGIKGRSAACPHSGECINYILKGTAQLFSAGCAISILRHIIPRILTPAKAFKSLKLSHLKLGVFFGGYIGIYRLIVCLLCRAYGRDSALYALPAGLLAGTAFRASPSLGIALMPMTTSLQILGSWGFQSGLIPEHWPLVEIIFCLCQGLLFQARMMHYEACPRYIVNLMDTVTSKRTEQIYLNLEKRLRAAM</sequence>
<accession>A0ACC0KU11</accession>
<proteinExistence type="predicted"/>
<gene>
    <name evidence="1" type="ORF">MSG28_001407</name>
</gene>
<evidence type="ECO:0000313" key="1">
    <source>
        <dbReference type="EMBL" id="KAI8439957.1"/>
    </source>
</evidence>
<comment type="caution">
    <text evidence="1">The sequence shown here is derived from an EMBL/GenBank/DDBJ whole genome shotgun (WGS) entry which is preliminary data.</text>
</comment>
<organism evidence="1 2">
    <name type="scientific">Choristoneura fumiferana</name>
    <name type="common">Spruce budworm moth</name>
    <name type="synonym">Archips fumiferana</name>
    <dbReference type="NCBI Taxonomy" id="7141"/>
    <lineage>
        <taxon>Eukaryota</taxon>
        <taxon>Metazoa</taxon>
        <taxon>Ecdysozoa</taxon>
        <taxon>Arthropoda</taxon>
        <taxon>Hexapoda</taxon>
        <taxon>Insecta</taxon>
        <taxon>Pterygota</taxon>
        <taxon>Neoptera</taxon>
        <taxon>Endopterygota</taxon>
        <taxon>Lepidoptera</taxon>
        <taxon>Glossata</taxon>
        <taxon>Ditrysia</taxon>
        <taxon>Tortricoidea</taxon>
        <taxon>Tortricidae</taxon>
        <taxon>Tortricinae</taxon>
        <taxon>Choristoneura</taxon>
    </lineage>
</organism>
<name>A0ACC0KU11_CHOFU</name>
<protein>
    <submittedName>
        <fullName evidence="1">Uncharacterized protein</fullName>
    </submittedName>
</protein>
<keyword evidence="2" id="KW-1185">Reference proteome</keyword>
<dbReference type="EMBL" id="CM046102">
    <property type="protein sequence ID" value="KAI8439957.1"/>
    <property type="molecule type" value="Genomic_DNA"/>
</dbReference>
<evidence type="ECO:0000313" key="2">
    <source>
        <dbReference type="Proteomes" id="UP001064048"/>
    </source>
</evidence>